<feature type="transmembrane region" description="Helical" evidence="8">
    <location>
        <begin position="48"/>
        <end position="67"/>
    </location>
</feature>
<feature type="transmembrane region" description="Helical" evidence="8">
    <location>
        <begin position="358"/>
        <end position="385"/>
    </location>
</feature>
<evidence type="ECO:0000256" key="6">
    <source>
        <dbReference type="ARBA" id="ARBA00023136"/>
    </source>
</evidence>
<feature type="region of interest" description="Disordered" evidence="7">
    <location>
        <begin position="467"/>
        <end position="492"/>
    </location>
</feature>
<feature type="transmembrane region" description="Helical" evidence="8">
    <location>
        <begin position="12"/>
        <end position="36"/>
    </location>
</feature>
<dbReference type="RefSeq" id="WP_378255446.1">
    <property type="nucleotide sequence ID" value="NZ_JBHSIT010000004.1"/>
</dbReference>
<sequence>MSAQPVAARRGPGFAVLAVTQFILILDAAIVTIAMPSIQRGLHFSPENLSWVVSAYTLIFGGFLLLGGRVADHVGHRAMFAWGLLIFVLGSASCGLAQNSAWLIVSRGVQGFGAAVVAPAALALVMRLYTEPQERFKALGIWGALAGLGSVSGTVLGGALTDWISWRAIFWINVPIGAVCLALTPGLLPGGRVGDRNANFDVVGAIASTLGLGLVVYGLVTAPDKGWGSTSTVATLVAGVLLLIAFVVVENRVSAPLVPPSLFRLRPLTGGNVGMGLMTMALVPGMVFLTLYMQQVHHWSPIRSAVAQLPICIAIIIGTQLAPPVVGRGGPRAAVGIGSVIAAAGMAWFGGISADGGFWAQILGPSLLAGIGMGMVFVAATIAATSMAPPHLAGVASGVLNTSQQVGATLGIAILTPVVTELIKSSAKDGHPLPEALTSGYSGALVAGACIAVLVLLLSATVIPGRPPQGAPGPDGAPAPAEAAPEAGAPST</sequence>
<feature type="domain" description="Major facilitator superfamily (MFS) profile" evidence="9">
    <location>
        <begin position="13"/>
        <end position="467"/>
    </location>
</feature>
<dbReference type="PROSITE" id="PS50850">
    <property type="entry name" value="MFS"/>
    <property type="match status" value="1"/>
</dbReference>
<evidence type="ECO:0000259" key="9">
    <source>
        <dbReference type="PROSITE" id="PS50850"/>
    </source>
</evidence>
<feature type="transmembrane region" description="Helical" evidence="8">
    <location>
        <begin position="111"/>
        <end position="129"/>
    </location>
</feature>
<evidence type="ECO:0000313" key="11">
    <source>
        <dbReference type="Proteomes" id="UP001595872"/>
    </source>
</evidence>
<comment type="caution">
    <text evidence="10">The sequence shown here is derived from an EMBL/GenBank/DDBJ whole genome shotgun (WGS) entry which is preliminary data.</text>
</comment>
<dbReference type="Gene3D" id="1.20.1250.20">
    <property type="entry name" value="MFS general substrate transporter like domains"/>
    <property type="match status" value="1"/>
</dbReference>
<keyword evidence="6 8" id="KW-0472">Membrane</keyword>
<proteinExistence type="predicted"/>
<protein>
    <submittedName>
        <fullName evidence="10">MFS transporter</fullName>
    </submittedName>
</protein>
<feature type="transmembrane region" description="Helical" evidence="8">
    <location>
        <begin position="166"/>
        <end position="188"/>
    </location>
</feature>
<dbReference type="Gene3D" id="1.20.1720.10">
    <property type="entry name" value="Multidrug resistance protein D"/>
    <property type="match status" value="1"/>
</dbReference>
<dbReference type="Proteomes" id="UP001595872">
    <property type="component" value="Unassembled WGS sequence"/>
</dbReference>
<reference evidence="11" key="1">
    <citation type="journal article" date="2019" name="Int. J. Syst. Evol. Microbiol.">
        <title>The Global Catalogue of Microorganisms (GCM) 10K type strain sequencing project: providing services to taxonomists for standard genome sequencing and annotation.</title>
        <authorList>
            <consortium name="The Broad Institute Genomics Platform"/>
            <consortium name="The Broad Institute Genome Sequencing Center for Infectious Disease"/>
            <person name="Wu L."/>
            <person name="Ma J."/>
        </authorList>
    </citation>
    <scope>NUCLEOTIDE SEQUENCE [LARGE SCALE GENOMIC DNA]</scope>
    <source>
        <strain evidence="11">KLKA75</strain>
    </source>
</reference>
<feature type="transmembrane region" description="Helical" evidence="8">
    <location>
        <begin position="443"/>
        <end position="463"/>
    </location>
</feature>
<dbReference type="CDD" id="cd17321">
    <property type="entry name" value="MFS_MMR_MDR_like"/>
    <property type="match status" value="1"/>
</dbReference>
<feature type="transmembrane region" description="Helical" evidence="8">
    <location>
        <begin position="305"/>
        <end position="326"/>
    </location>
</feature>
<evidence type="ECO:0000256" key="1">
    <source>
        <dbReference type="ARBA" id="ARBA00004651"/>
    </source>
</evidence>
<gene>
    <name evidence="10" type="ORF">ACFPCY_14940</name>
</gene>
<feature type="transmembrane region" description="Helical" evidence="8">
    <location>
        <begin position="141"/>
        <end position="160"/>
    </location>
</feature>
<dbReference type="PANTHER" id="PTHR42718:SF46">
    <property type="entry name" value="BLR6921 PROTEIN"/>
    <property type="match status" value="1"/>
</dbReference>
<evidence type="ECO:0000256" key="5">
    <source>
        <dbReference type="ARBA" id="ARBA00022989"/>
    </source>
</evidence>
<feature type="transmembrane region" description="Helical" evidence="8">
    <location>
        <begin position="333"/>
        <end position="352"/>
    </location>
</feature>
<evidence type="ECO:0000256" key="4">
    <source>
        <dbReference type="ARBA" id="ARBA00022692"/>
    </source>
</evidence>
<evidence type="ECO:0000256" key="7">
    <source>
        <dbReference type="SAM" id="MobiDB-lite"/>
    </source>
</evidence>
<dbReference type="InterPro" id="IPR036259">
    <property type="entry name" value="MFS_trans_sf"/>
</dbReference>
<evidence type="ECO:0000256" key="8">
    <source>
        <dbReference type="SAM" id="Phobius"/>
    </source>
</evidence>
<keyword evidence="2" id="KW-0813">Transport</keyword>
<dbReference type="EMBL" id="JBHSIT010000004">
    <property type="protein sequence ID" value="MFC4908623.1"/>
    <property type="molecule type" value="Genomic_DNA"/>
</dbReference>
<keyword evidence="11" id="KW-1185">Reference proteome</keyword>
<comment type="subcellular location">
    <subcellularLocation>
        <location evidence="1">Cell membrane</location>
        <topology evidence="1">Multi-pass membrane protein</topology>
    </subcellularLocation>
</comment>
<evidence type="ECO:0000256" key="3">
    <source>
        <dbReference type="ARBA" id="ARBA00022475"/>
    </source>
</evidence>
<feature type="transmembrane region" description="Helical" evidence="8">
    <location>
        <begin position="79"/>
        <end position="105"/>
    </location>
</feature>
<keyword evidence="4 8" id="KW-0812">Transmembrane</keyword>
<feature type="transmembrane region" description="Helical" evidence="8">
    <location>
        <begin position="226"/>
        <end position="249"/>
    </location>
</feature>
<organism evidence="10 11">
    <name type="scientific">Actinomadura gamaensis</name>
    <dbReference type="NCBI Taxonomy" id="1763541"/>
    <lineage>
        <taxon>Bacteria</taxon>
        <taxon>Bacillati</taxon>
        <taxon>Actinomycetota</taxon>
        <taxon>Actinomycetes</taxon>
        <taxon>Streptosporangiales</taxon>
        <taxon>Thermomonosporaceae</taxon>
        <taxon>Actinomadura</taxon>
    </lineage>
</organism>
<dbReference type="InterPro" id="IPR020846">
    <property type="entry name" value="MFS_dom"/>
</dbReference>
<evidence type="ECO:0000313" key="10">
    <source>
        <dbReference type="EMBL" id="MFC4908623.1"/>
    </source>
</evidence>
<dbReference type="NCBIfam" id="TIGR00711">
    <property type="entry name" value="efflux_EmrB"/>
    <property type="match status" value="1"/>
</dbReference>
<feature type="transmembrane region" description="Helical" evidence="8">
    <location>
        <begin position="270"/>
        <end position="293"/>
    </location>
</feature>
<feature type="compositionally biased region" description="Pro residues" evidence="7">
    <location>
        <begin position="467"/>
        <end position="477"/>
    </location>
</feature>
<keyword evidence="5 8" id="KW-1133">Transmembrane helix</keyword>
<dbReference type="PANTHER" id="PTHR42718">
    <property type="entry name" value="MAJOR FACILITATOR SUPERFAMILY MULTIDRUG TRANSPORTER MFSC"/>
    <property type="match status" value="1"/>
</dbReference>
<accession>A0ABV9TYP6</accession>
<evidence type="ECO:0000256" key="2">
    <source>
        <dbReference type="ARBA" id="ARBA00022448"/>
    </source>
</evidence>
<keyword evidence="3" id="KW-1003">Cell membrane</keyword>
<dbReference type="SUPFAM" id="SSF103473">
    <property type="entry name" value="MFS general substrate transporter"/>
    <property type="match status" value="1"/>
</dbReference>
<feature type="transmembrane region" description="Helical" evidence="8">
    <location>
        <begin position="200"/>
        <end position="220"/>
    </location>
</feature>
<name>A0ABV9TYP6_9ACTN</name>
<dbReference type="InterPro" id="IPR004638">
    <property type="entry name" value="EmrB-like"/>
</dbReference>
<dbReference type="Pfam" id="PF07690">
    <property type="entry name" value="MFS_1"/>
    <property type="match status" value="1"/>
</dbReference>
<dbReference type="InterPro" id="IPR011701">
    <property type="entry name" value="MFS"/>
</dbReference>
<feature type="compositionally biased region" description="Low complexity" evidence="7">
    <location>
        <begin position="478"/>
        <end position="492"/>
    </location>
</feature>